<proteinExistence type="inferred from homology"/>
<dbReference type="HOGENOM" id="CLU_130468_0_0_1"/>
<dbReference type="SUPFAM" id="SSF50814">
    <property type="entry name" value="Lipocalins"/>
    <property type="match status" value="1"/>
</dbReference>
<dbReference type="AlphaFoldDB" id="G3TUF2"/>
<sequence>MRLGLLPLFLVLVLAITSRPQEQLRKESYNLSWNKFLGFWYILTFAIDAKGFFPGRDKRKLGTSLVEVHEAGQLKVVIAFSRSQRCQSYTVILRKDNKKAMFRNTLRRIKAFCVLSTYSYGVVYVRLGQAGQEYKNVLLFSWQTMSSFLKIKAFMDAAEVLELLENATVLPKDGTMQPLPATCLP</sequence>
<dbReference type="Proteomes" id="UP000007646">
    <property type="component" value="Unassembled WGS sequence"/>
</dbReference>
<dbReference type="PANTHER" id="PTHR11430">
    <property type="entry name" value="LIPOCALIN"/>
    <property type="match status" value="1"/>
</dbReference>
<accession>G3TUF2</accession>
<dbReference type="InParanoid" id="G3TUF2"/>
<dbReference type="GO" id="GO:0036094">
    <property type="term" value="F:small molecule binding"/>
    <property type="evidence" value="ECO:0007669"/>
    <property type="project" value="InterPro"/>
</dbReference>
<reference evidence="3" key="3">
    <citation type="submission" date="2025-09" db="UniProtKB">
        <authorList>
            <consortium name="Ensembl"/>
        </authorList>
    </citation>
    <scope>IDENTIFICATION</scope>
    <source>
        <strain evidence="3">Isolate ISIS603380</strain>
    </source>
</reference>
<comment type="similarity">
    <text evidence="1">Belongs to the calycin superfamily. Lipocalin family.</text>
</comment>
<dbReference type="PROSITE" id="PS00213">
    <property type="entry name" value="LIPOCALIN"/>
    <property type="match status" value="1"/>
</dbReference>
<dbReference type="InterPro" id="IPR002345">
    <property type="entry name" value="Lipocalin"/>
</dbReference>
<dbReference type="InterPro" id="IPR012674">
    <property type="entry name" value="Calycin"/>
</dbReference>
<reference evidence="3 4" key="1">
    <citation type="submission" date="2009-06" db="EMBL/GenBank/DDBJ databases">
        <title>The Genome Sequence of Loxodonta africana (African elephant).</title>
        <authorList>
            <person name="Di Palma F."/>
            <person name="Heiman D."/>
            <person name="Young S."/>
            <person name="Johnson J."/>
            <person name="Lander E.S."/>
            <person name="Lindblad-Toh K."/>
        </authorList>
    </citation>
    <scope>NUCLEOTIDE SEQUENCE [LARGE SCALE GENOMIC DNA]</scope>
    <source>
        <strain evidence="3 4">Isolate ISIS603380</strain>
    </source>
</reference>
<keyword evidence="4" id="KW-1185">Reference proteome</keyword>
<dbReference type="GeneTree" id="ENSGT01050000244868"/>
<evidence type="ECO:0000256" key="1">
    <source>
        <dbReference type="ARBA" id="ARBA00006889"/>
    </source>
</evidence>
<organism evidence="3 4">
    <name type="scientific">Loxodonta africana</name>
    <name type="common">African elephant</name>
    <dbReference type="NCBI Taxonomy" id="9785"/>
    <lineage>
        <taxon>Eukaryota</taxon>
        <taxon>Metazoa</taxon>
        <taxon>Chordata</taxon>
        <taxon>Craniata</taxon>
        <taxon>Vertebrata</taxon>
        <taxon>Euteleostomi</taxon>
        <taxon>Mammalia</taxon>
        <taxon>Eutheria</taxon>
        <taxon>Afrotheria</taxon>
        <taxon>Proboscidea</taxon>
        <taxon>Elephantidae</taxon>
        <taxon>Loxodonta</taxon>
    </lineage>
</organism>
<protein>
    <recommendedName>
        <fullName evidence="5">Lipocalin 10</fullName>
    </recommendedName>
</protein>
<feature type="signal peptide" evidence="2">
    <location>
        <begin position="1"/>
        <end position="15"/>
    </location>
</feature>
<dbReference type="InterPro" id="IPR022272">
    <property type="entry name" value="Lipocalin_CS"/>
</dbReference>
<reference evidence="3" key="2">
    <citation type="submission" date="2025-08" db="UniProtKB">
        <authorList>
            <consortium name="Ensembl"/>
        </authorList>
    </citation>
    <scope>IDENTIFICATION</scope>
    <source>
        <strain evidence="3">Isolate ISIS603380</strain>
    </source>
</reference>
<dbReference type="eggNOG" id="ENOG502TF09">
    <property type="taxonomic scope" value="Eukaryota"/>
</dbReference>
<dbReference type="Gene3D" id="2.40.128.20">
    <property type="match status" value="1"/>
</dbReference>
<feature type="chain" id="PRO_5012181054" description="Lipocalin 10" evidence="2">
    <location>
        <begin position="16"/>
        <end position="185"/>
    </location>
</feature>
<dbReference type="STRING" id="9785.ENSLAFP00000019210"/>
<evidence type="ECO:0000256" key="2">
    <source>
        <dbReference type="SAM" id="SignalP"/>
    </source>
</evidence>
<dbReference type="PANTHER" id="PTHR11430:SF79">
    <property type="entry name" value="EPIDIDYMAL-SPECIFIC LIPOCALIN-10"/>
    <property type="match status" value="1"/>
</dbReference>
<evidence type="ECO:0000313" key="4">
    <source>
        <dbReference type="Proteomes" id="UP000007646"/>
    </source>
</evidence>
<evidence type="ECO:0000313" key="3">
    <source>
        <dbReference type="Ensembl" id="ENSLAFP00000019210.1"/>
    </source>
</evidence>
<keyword evidence="2" id="KW-0732">Signal</keyword>
<dbReference type="Ensembl" id="ENSLAFT00000025297.1">
    <property type="protein sequence ID" value="ENSLAFP00000019210.1"/>
    <property type="gene ID" value="ENSLAFG00000030186.1"/>
</dbReference>
<evidence type="ECO:0008006" key="5">
    <source>
        <dbReference type="Google" id="ProtNLM"/>
    </source>
</evidence>
<name>G3TUF2_LOXAF</name>